<gene>
    <name evidence="2" type="ORF">H8712_14135</name>
</gene>
<dbReference type="PANTHER" id="PTHR33744">
    <property type="entry name" value="CARBOHYDRATE DIACID REGULATOR"/>
    <property type="match status" value="1"/>
</dbReference>
<dbReference type="Pfam" id="PF13556">
    <property type="entry name" value="HTH_30"/>
    <property type="match status" value="1"/>
</dbReference>
<feature type="domain" description="PucR C-terminal helix-turn-helix" evidence="1">
    <location>
        <begin position="444"/>
        <end position="498"/>
    </location>
</feature>
<sequence length="510" mass="60661">MKLTFNEIYYHLKKLFSIRRISCNPKKILVEKPLYYREGENLSGHIVLVENEKFEKIALKSPALKDCVFICFGEVDTIFCRTDRDLIILDKEVEREEVFNRLQEIFFYFEKFEKSVIDVFMENLDFTHLMSCCEKIFETPVALTDEKFVYVAAVDRDGYFVPFKNSQNALDLKFVSEFICDFSYENTIKLKGVYSYSLEQGTYLCKNIFFEGAYVGKLTALSSSSPLQNDYHKDLLELLADYVEKMYARYGSFNQSDVSMDELHRVMKQCLDGKSCPEKKWDVAFENVGWKKGEHFCLIELRSKCRRDRELFERYLCPEMERRWKDTCCVIADRGLYVLLNTSRSPMVDFQSDLAYFLRENLLTAASSREFTKTERFMSAVRQTEIGFELGMKRNPEQWNYRFDEYALMYLMMHGAEEFLSEEVDSLALQKLMEHDRQMGTQYYKTLECYVKCRYNAAHTAKELFIHRSTFLNRLERIKELTKLDLDDFASRLYVELSIYRREEKKYLDH</sequence>
<dbReference type="RefSeq" id="WP_187559172.1">
    <property type="nucleotide sequence ID" value="NZ_JACRTP010000007.1"/>
</dbReference>
<dbReference type="PANTHER" id="PTHR33744:SF15">
    <property type="entry name" value="CARBOHYDRATE DIACID REGULATOR"/>
    <property type="match status" value="1"/>
</dbReference>
<dbReference type="Gene3D" id="1.10.10.2840">
    <property type="entry name" value="PucR C-terminal helix-turn-helix domain"/>
    <property type="match status" value="1"/>
</dbReference>
<accession>A0ABR7PFZ6</accession>
<dbReference type="InterPro" id="IPR042070">
    <property type="entry name" value="PucR_C-HTH_sf"/>
</dbReference>
<dbReference type="InterPro" id="IPR025736">
    <property type="entry name" value="PucR_C-HTH_dom"/>
</dbReference>
<protein>
    <submittedName>
        <fullName evidence="2">Helix-turn-helix domain-containing protein</fullName>
    </submittedName>
</protein>
<dbReference type="Proteomes" id="UP000661649">
    <property type="component" value="Unassembled WGS sequence"/>
</dbReference>
<name>A0ABR7PFZ6_9FIRM</name>
<proteinExistence type="predicted"/>
<evidence type="ECO:0000259" key="1">
    <source>
        <dbReference type="Pfam" id="PF13556"/>
    </source>
</evidence>
<comment type="caution">
    <text evidence="2">The sequence shown here is derived from an EMBL/GenBank/DDBJ whole genome shotgun (WGS) entry which is preliminary data.</text>
</comment>
<reference evidence="2 3" key="1">
    <citation type="submission" date="2020-08" db="EMBL/GenBank/DDBJ databases">
        <title>Genome public.</title>
        <authorList>
            <person name="Liu C."/>
            <person name="Sun Q."/>
        </authorList>
    </citation>
    <scope>NUCLEOTIDE SEQUENCE [LARGE SCALE GENOMIC DNA]</scope>
    <source>
        <strain evidence="2 3">3_YM_SP_D4_24.mj</strain>
    </source>
</reference>
<organism evidence="2 3">
    <name type="scientific">Blautia stercoris</name>
    <dbReference type="NCBI Taxonomy" id="871664"/>
    <lineage>
        <taxon>Bacteria</taxon>
        <taxon>Bacillati</taxon>
        <taxon>Bacillota</taxon>
        <taxon>Clostridia</taxon>
        <taxon>Lachnospirales</taxon>
        <taxon>Lachnospiraceae</taxon>
        <taxon>Blautia</taxon>
    </lineage>
</organism>
<dbReference type="InterPro" id="IPR051448">
    <property type="entry name" value="CdaR-like_regulators"/>
</dbReference>
<evidence type="ECO:0000313" key="3">
    <source>
        <dbReference type="Proteomes" id="UP000661649"/>
    </source>
</evidence>
<evidence type="ECO:0000313" key="2">
    <source>
        <dbReference type="EMBL" id="MBC8629730.1"/>
    </source>
</evidence>
<keyword evidence="3" id="KW-1185">Reference proteome</keyword>
<dbReference type="EMBL" id="JACRTP010000007">
    <property type="protein sequence ID" value="MBC8629730.1"/>
    <property type="molecule type" value="Genomic_DNA"/>
</dbReference>